<evidence type="ECO:0008006" key="3">
    <source>
        <dbReference type="Google" id="ProtNLM"/>
    </source>
</evidence>
<dbReference type="Gene3D" id="2.40.10.120">
    <property type="match status" value="1"/>
</dbReference>
<evidence type="ECO:0000313" key="2">
    <source>
        <dbReference type="Proteomes" id="UP000178413"/>
    </source>
</evidence>
<dbReference type="AlphaFoldDB" id="A0A1G2MJK9"/>
<dbReference type="STRING" id="1802308.A3D50_01000"/>
<dbReference type="Proteomes" id="UP000178413">
    <property type="component" value="Unassembled WGS sequence"/>
</dbReference>
<name>A0A1G2MJK9_9BACT</name>
<comment type="caution">
    <text evidence="1">The sequence shown here is derived from an EMBL/GenBank/DDBJ whole genome shotgun (WGS) entry which is preliminary data.</text>
</comment>
<dbReference type="InterPro" id="IPR009003">
    <property type="entry name" value="Peptidase_S1_PA"/>
</dbReference>
<organism evidence="1 2">
    <name type="scientific">Candidatus Taylorbacteria bacterium RIFCSPHIGHO2_02_FULL_44_12</name>
    <dbReference type="NCBI Taxonomy" id="1802308"/>
    <lineage>
        <taxon>Bacteria</taxon>
        <taxon>Candidatus Tayloriibacteriota</taxon>
    </lineage>
</organism>
<evidence type="ECO:0000313" key="1">
    <source>
        <dbReference type="EMBL" id="OHA24105.1"/>
    </source>
</evidence>
<dbReference type="EMBL" id="MHRM01000012">
    <property type="protein sequence ID" value="OHA24105.1"/>
    <property type="molecule type" value="Genomic_DNA"/>
</dbReference>
<reference evidence="1 2" key="1">
    <citation type="journal article" date="2016" name="Nat. Commun.">
        <title>Thousands of microbial genomes shed light on interconnected biogeochemical processes in an aquifer system.</title>
        <authorList>
            <person name="Anantharaman K."/>
            <person name="Brown C.T."/>
            <person name="Hug L.A."/>
            <person name="Sharon I."/>
            <person name="Castelle C.J."/>
            <person name="Probst A.J."/>
            <person name="Thomas B.C."/>
            <person name="Singh A."/>
            <person name="Wilkins M.J."/>
            <person name="Karaoz U."/>
            <person name="Brodie E.L."/>
            <person name="Williams K.H."/>
            <person name="Hubbard S.S."/>
            <person name="Banfield J.F."/>
        </authorList>
    </citation>
    <scope>NUCLEOTIDE SEQUENCE [LARGE SCALE GENOMIC DNA]</scope>
</reference>
<protein>
    <recommendedName>
        <fullName evidence="3">Serine protease</fullName>
    </recommendedName>
</protein>
<accession>A0A1G2MJK9</accession>
<dbReference type="SUPFAM" id="SSF50494">
    <property type="entry name" value="Trypsin-like serine proteases"/>
    <property type="match status" value="1"/>
</dbReference>
<sequence>MDQLSKQQLILLALLVSFVTSLATGIVTVSLMDQAPRGVIQTINRVVERTIEQVSPQEAATGKAVINSAEQLGLVIKNVSASIVKIKDQSKDQIIGLGAIVTGRGVMLTDKALISANGAEAVLADGLNIPISVVQSQINGDIVFVAPRVKITPTPVFKAISLGDSTVLGQSVFSLSGTSTLILGHGLIIEISPSQNLSNSQPTLIRTSIRSLNTLPGSLLFDLEGRAIGLYAPSFSSQDSLVFFPLKGLRTVIPVLR</sequence>
<proteinExistence type="predicted"/>
<gene>
    <name evidence="1" type="ORF">A3D50_01000</name>
</gene>